<evidence type="ECO:0000256" key="3">
    <source>
        <dbReference type="ARBA" id="ARBA00023125"/>
    </source>
</evidence>
<dbReference type="RefSeq" id="WP_079715315.1">
    <property type="nucleotide sequence ID" value="NZ_FUYS01000001.1"/>
</dbReference>
<dbReference type="InterPro" id="IPR036388">
    <property type="entry name" value="WH-like_DNA-bd_sf"/>
</dbReference>
<keyword evidence="2" id="KW-0731">Sigma factor</keyword>
<dbReference type="Pfam" id="PF04539">
    <property type="entry name" value="Sigma70_r3"/>
    <property type="match status" value="1"/>
</dbReference>
<dbReference type="GO" id="GO:0006352">
    <property type="term" value="P:DNA-templated transcription initiation"/>
    <property type="evidence" value="ECO:0007669"/>
    <property type="project" value="InterPro"/>
</dbReference>
<gene>
    <name evidence="9" type="ORF">SAMN05660226_00602</name>
</gene>
<dbReference type="AlphaFoldDB" id="A0A1T5A539"/>
<feature type="domain" description="RNA polymerase sigma-70 region 1.2" evidence="5">
    <location>
        <begin position="17"/>
        <end position="48"/>
    </location>
</feature>
<evidence type="ECO:0000259" key="5">
    <source>
        <dbReference type="Pfam" id="PF00140"/>
    </source>
</evidence>
<dbReference type="OrthoDB" id="9809557at2"/>
<organism evidence="9 10">
    <name type="scientific">Parapedobacter luteus</name>
    <dbReference type="NCBI Taxonomy" id="623280"/>
    <lineage>
        <taxon>Bacteria</taxon>
        <taxon>Pseudomonadati</taxon>
        <taxon>Bacteroidota</taxon>
        <taxon>Sphingobacteriia</taxon>
        <taxon>Sphingobacteriales</taxon>
        <taxon>Sphingobacteriaceae</taxon>
        <taxon>Parapedobacter</taxon>
    </lineage>
</organism>
<protein>
    <submittedName>
        <fullName evidence="9">RNA polymerase, sigma 38 subunit, RpoS</fullName>
    </submittedName>
</protein>
<evidence type="ECO:0000313" key="9">
    <source>
        <dbReference type="EMBL" id="SKB30132.1"/>
    </source>
</evidence>
<evidence type="ECO:0000313" key="10">
    <source>
        <dbReference type="Proteomes" id="UP000190541"/>
    </source>
</evidence>
<keyword evidence="10" id="KW-1185">Reference proteome</keyword>
<dbReference type="Pfam" id="PF04545">
    <property type="entry name" value="Sigma70_r4"/>
    <property type="match status" value="1"/>
</dbReference>
<dbReference type="InterPro" id="IPR000943">
    <property type="entry name" value="RNA_pol_sigma70"/>
</dbReference>
<feature type="domain" description="RNA polymerase sigma-70 region 4" evidence="8">
    <location>
        <begin position="221"/>
        <end position="269"/>
    </location>
</feature>
<feature type="domain" description="RNA polymerase sigma-70 region 2" evidence="7">
    <location>
        <begin position="54"/>
        <end position="123"/>
    </location>
</feature>
<dbReference type="STRING" id="623280.SAMN05660226_00602"/>
<keyword evidence="1" id="KW-0805">Transcription regulation</keyword>
<dbReference type="GO" id="GO:0003677">
    <property type="term" value="F:DNA binding"/>
    <property type="evidence" value="ECO:0007669"/>
    <property type="project" value="UniProtKB-KW"/>
</dbReference>
<dbReference type="EMBL" id="FUYS01000001">
    <property type="protein sequence ID" value="SKB30132.1"/>
    <property type="molecule type" value="Genomic_DNA"/>
</dbReference>
<dbReference type="Proteomes" id="UP000190541">
    <property type="component" value="Unassembled WGS sequence"/>
</dbReference>
<dbReference type="GO" id="GO:0016987">
    <property type="term" value="F:sigma factor activity"/>
    <property type="evidence" value="ECO:0007669"/>
    <property type="project" value="UniProtKB-KW"/>
</dbReference>
<dbReference type="InterPro" id="IPR007624">
    <property type="entry name" value="RNA_pol_sigma70_r3"/>
</dbReference>
<evidence type="ECO:0000259" key="6">
    <source>
        <dbReference type="Pfam" id="PF04539"/>
    </source>
</evidence>
<dbReference type="Pfam" id="PF00140">
    <property type="entry name" value="Sigma70_r1_2"/>
    <property type="match status" value="1"/>
</dbReference>
<evidence type="ECO:0000259" key="8">
    <source>
        <dbReference type="Pfam" id="PF04545"/>
    </source>
</evidence>
<evidence type="ECO:0000256" key="1">
    <source>
        <dbReference type="ARBA" id="ARBA00023015"/>
    </source>
</evidence>
<dbReference type="InterPro" id="IPR050239">
    <property type="entry name" value="Sigma-70_RNA_pol_init_factors"/>
</dbReference>
<proteinExistence type="predicted"/>
<dbReference type="PANTHER" id="PTHR30603">
    <property type="entry name" value="RNA POLYMERASE SIGMA FACTOR RPO"/>
    <property type="match status" value="1"/>
</dbReference>
<dbReference type="CDD" id="cd06171">
    <property type="entry name" value="Sigma70_r4"/>
    <property type="match status" value="1"/>
</dbReference>
<dbReference type="PANTHER" id="PTHR30603:SF47">
    <property type="entry name" value="RNA POLYMERASE SIGMA FACTOR SIGD, CHLOROPLASTIC"/>
    <property type="match status" value="1"/>
</dbReference>
<keyword evidence="4" id="KW-0804">Transcription</keyword>
<evidence type="ECO:0000259" key="7">
    <source>
        <dbReference type="Pfam" id="PF04542"/>
    </source>
</evidence>
<dbReference type="InterPro" id="IPR013324">
    <property type="entry name" value="RNA_pol_sigma_r3/r4-like"/>
</dbReference>
<dbReference type="PIRSF" id="PIRSF000770">
    <property type="entry name" value="RNA_pol_sigma-SigE/K"/>
    <property type="match status" value="1"/>
</dbReference>
<dbReference type="Gene3D" id="1.20.120.1810">
    <property type="match status" value="1"/>
</dbReference>
<dbReference type="InterPro" id="IPR014284">
    <property type="entry name" value="RNA_pol_sigma-70_dom"/>
</dbReference>
<reference evidence="9 10" key="1">
    <citation type="submission" date="2017-02" db="EMBL/GenBank/DDBJ databases">
        <authorList>
            <person name="Peterson S.W."/>
        </authorList>
    </citation>
    <scope>NUCLEOTIDE SEQUENCE [LARGE SCALE GENOMIC DNA]</scope>
    <source>
        <strain evidence="9 10">DSM 22899</strain>
    </source>
</reference>
<dbReference type="InterPro" id="IPR009042">
    <property type="entry name" value="RNA_pol_sigma70_r1_2"/>
</dbReference>
<dbReference type="Gene3D" id="1.10.10.10">
    <property type="entry name" value="Winged helix-like DNA-binding domain superfamily/Winged helix DNA-binding domain"/>
    <property type="match status" value="2"/>
</dbReference>
<sequence>MRQLKISESITDRSNRSLNTYLLEVSKYDVLTAEEEVALAIRIRTGDSLALNRLIKGNLRFVVSVAKQYQHQGLVLEDLINEGNLGLVTAAKRFDETRGFKFISYAVWWIRQSIISAISTQSRIVRLPSNQISDLIKVKKSQSTLAQLLEREPTAEELAEALDVSVEKIRRSLKNGEKQVSVDAPSLVSPEISLLDAIPDGGEPTDQSTIKESLKIVVQDALRQLPYREKLVLTLFYGLEDSEPKTLEEIGRQLRLTTERVRQIKARALIWLQHSRWGKSLSAYLG</sequence>
<evidence type="ECO:0000256" key="4">
    <source>
        <dbReference type="ARBA" id="ARBA00023163"/>
    </source>
</evidence>
<dbReference type="InterPro" id="IPR007627">
    <property type="entry name" value="RNA_pol_sigma70_r2"/>
</dbReference>
<dbReference type="NCBIfam" id="TIGR02937">
    <property type="entry name" value="sigma70-ECF"/>
    <property type="match status" value="1"/>
</dbReference>
<keyword evidence="3" id="KW-0238">DNA-binding</keyword>
<dbReference type="Pfam" id="PF04542">
    <property type="entry name" value="Sigma70_r2"/>
    <property type="match status" value="1"/>
</dbReference>
<dbReference type="InterPro" id="IPR013325">
    <property type="entry name" value="RNA_pol_sigma_r2"/>
</dbReference>
<accession>A0A1T5A539</accession>
<feature type="domain" description="RNA polymerase sigma-70 region 3" evidence="6">
    <location>
        <begin position="135"/>
        <end position="203"/>
    </location>
</feature>
<name>A0A1T5A539_9SPHI</name>
<dbReference type="SUPFAM" id="SSF88659">
    <property type="entry name" value="Sigma3 and sigma4 domains of RNA polymerase sigma factors"/>
    <property type="match status" value="2"/>
</dbReference>
<evidence type="ECO:0000256" key="2">
    <source>
        <dbReference type="ARBA" id="ARBA00023082"/>
    </source>
</evidence>
<dbReference type="SUPFAM" id="SSF88946">
    <property type="entry name" value="Sigma2 domain of RNA polymerase sigma factors"/>
    <property type="match status" value="1"/>
</dbReference>
<dbReference type="InterPro" id="IPR007630">
    <property type="entry name" value="RNA_pol_sigma70_r4"/>
</dbReference>
<dbReference type="PRINTS" id="PR00046">
    <property type="entry name" value="SIGMA70FCT"/>
</dbReference>